<organism evidence="1 2">
    <name type="scientific">Catharanthus roseus</name>
    <name type="common">Madagascar periwinkle</name>
    <name type="synonym">Vinca rosea</name>
    <dbReference type="NCBI Taxonomy" id="4058"/>
    <lineage>
        <taxon>Eukaryota</taxon>
        <taxon>Viridiplantae</taxon>
        <taxon>Streptophyta</taxon>
        <taxon>Embryophyta</taxon>
        <taxon>Tracheophyta</taxon>
        <taxon>Spermatophyta</taxon>
        <taxon>Magnoliopsida</taxon>
        <taxon>eudicotyledons</taxon>
        <taxon>Gunneridae</taxon>
        <taxon>Pentapetalae</taxon>
        <taxon>asterids</taxon>
        <taxon>lamiids</taxon>
        <taxon>Gentianales</taxon>
        <taxon>Apocynaceae</taxon>
        <taxon>Rauvolfioideae</taxon>
        <taxon>Vinceae</taxon>
        <taxon>Catharanthinae</taxon>
        <taxon>Catharanthus</taxon>
    </lineage>
</organism>
<accession>A0ACC0C091</accession>
<gene>
    <name evidence="1" type="ORF">M9H77_09314</name>
</gene>
<dbReference type="Proteomes" id="UP001060085">
    <property type="component" value="Linkage Group LG02"/>
</dbReference>
<reference evidence="2" key="1">
    <citation type="journal article" date="2023" name="Nat. Plants">
        <title>Single-cell RNA sequencing provides a high-resolution roadmap for understanding the multicellular compartmentation of specialized metabolism.</title>
        <authorList>
            <person name="Sun S."/>
            <person name="Shen X."/>
            <person name="Li Y."/>
            <person name="Li Y."/>
            <person name="Wang S."/>
            <person name="Li R."/>
            <person name="Zhang H."/>
            <person name="Shen G."/>
            <person name="Guo B."/>
            <person name="Wei J."/>
            <person name="Xu J."/>
            <person name="St-Pierre B."/>
            <person name="Chen S."/>
            <person name="Sun C."/>
        </authorList>
    </citation>
    <scope>NUCLEOTIDE SEQUENCE [LARGE SCALE GENOMIC DNA]</scope>
</reference>
<name>A0ACC0C091_CATRO</name>
<keyword evidence="2" id="KW-1185">Reference proteome</keyword>
<dbReference type="EMBL" id="CM044702">
    <property type="protein sequence ID" value="KAI5678364.1"/>
    <property type="molecule type" value="Genomic_DNA"/>
</dbReference>
<proteinExistence type="predicted"/>
<protein>
    <submittedName>
        <fullName evidence="1">Uncharacterized protein</fullName>
    </submittedName>
</protein>
<comment type="caution">
    <text evidence="1">The sequence shown here is derived from an EMBL/GenBank/DDBJ whole genome shotgun (WGS) entry which is preliminary data.</text>
</comment>
<evidence type="ECO:0000313" key="1">
    <source>
        <dbReference type="EMBL" id="KAI5678364.1"/>
    </source>
</evidence>
<evidence type="ECO:0000313" key="2">
    <source>
        <dbReference type="Proteomes" id="UP001060085"/>
    </source>
</evidence>
<sequence length="167" mass="19296">MEANCHILATSVDKIIVRIKPLISYNAQLLCIIIIKPLSPALTPTPSARKSDLLAIVFCCSLLLKYFRSSGFLKIPSRMSESIIGRSSLLKPNVQFSISVDQFSRIFWVALFVEAESRDQLWLRRRWRSWMKNPSPRENHNPNKGIPFFKVENQEDVVQIEYEDVLM</sequence>